<keyword evidence="1" id="KW-0678">Repressor</keyword>
<dbReference type="Gene3D" id="1.10.10.10">
    <property type="entry name" value="Winged helix-like DNA-binding domain superfamily/Winged helix DNA-binding domain"/>
    <property type="match status" value="1"/>
</dbReference>
<evidence type="ECO:0000256" key="7">
    <source>
        <dbReference type="ARBA" id="ARBA00023125"/>
    </source>
</evidence>
<dbReference type="InterPro" id="IPR036388">
    <property type="entry name" value="WH-like_DNA-bd_sf"/>
</dbReference>
<evidence type="ECO:0000256" key="10">
    <source>
        <dbReference type="ARBA" id="ARBA00023236"/>
    </source>
</evidence>
<reference evidence="13 14" key="1">
    <citation type="submission" date="2018-07" db="EMBL/GenBank/DDBJ databases">
        <title>New species, Clostridium PI-S10-A1B.</title>
        <authorList>
            <person name="Krishna G."/>
            <person name="Summeta K."/>
            <person name="Shikha S."/>
            <person name="Prabhu P.B."/>
            <person name="Suresh K."/>
        </authorList>
    </citation>
    <scope>NUCLEOTIDE SEQUENCE [LARGE SCALE GENOMIC DNA]</scope>
    <source>
        <strain evidence="13 14">PI-S10-A1B</strain>
    </source>
</reference>
<evidence type="ECO:0000256" key="2">
    <source>
        <dbReference type="ARBA" id="ARBA00022705"/>
    </source>
</evidence>
<protein>
    <submittedName>
        <fullName evidence="13">Repressor LexA</fullName>
        <ecNumber evidence="13">3.4.21.88</ecNumber>
    </submittedName>
</protein>
<evidence type="ECO:0000256" key="6">
    <source>
        <dbReference type="ARBA" id="ARBA00023015"/>
    </source>
</evidence>
<name>A0A3E2N4N9_9FIRM</name>
<keyword evidence="9" id="KW-0234">DNA repair</keyword>
<proteinExistence type="predicted"/>
<dbReference type="InterPro" id="IPR006200">
    <property type="entry name" value="LexA"/>
</dbReference>
<dbReference type="Pfam" id="PF00717">
    <property type="entry name" value="Peptidase_S24"/>
    <property type="match status" value="1"/>
</dbReference>
<dbReference type="GO" id="GO:0045892">
    <property type="term" value="P:negative regulation of DNA-templated transcription"/>
    <property type="evidence" value="ECO:0007669"/>
    <property type="project" value="InterPro"/>
</dbReference>
<dbReference type="OrthoDB" id="9802364at2"/>
<keyword evidence="4 13" id="KW-0378">Hydrolase</keyword>
<sequence>MKDKRKLSDRQERILEYIKKTILEKGYPPTVREIGEEVGLNSPSSVHGQMEALENKGYIRRDPTKPRSIEIMDDCYSLTKREVVNVPVLSNITSEQSLYDEECIESYYPIPSELLPNAETFMFKIHDDSMKKAKILKDDQVIIERLTDAENGNIIAAIVDDSVIVRRYFKEGGLYRLQSESESGSTEIIFASQVKILGRVIGLFREGIHN</sequence>
<evidence type="ECO:0000259" key="12">
    <source>
        <dbReference type="Pfam" id="PF01726"/>
    </source>
</evidence>
<dbReference type="GO" id="GO:0006281">
    <property type="term" value="P:DNA repair"/>
    <property type="evidence" value="ECO:0007669"/>
    <property type="project" value="UniProtKB-KW"/>
</dbReference>
<dbReference type="GO" id="GO:0004252">
    <property type="term" value="F:serine-type endopeptidase activity"/>
    <property type="evidence" value="ECO:0007669"/>
    <property type="project" value="UniProtKB-EC"/>
</dbReference>
<dbReference type="Pfam" id="PF01726">
    <property type="entry name" value="LexA_DNA_bind"/>
    <property type="match status" value="1"/>
</dbReference>
<dbReference type="FunFam" id="1.10.10.10:FF:000009">
    <property type="entry name" value="LexA repressor"/>
    <property type="match status" value="1"/>
</dbReference>
<dbReference type="InterPro" id="IPR036286">
    <property type="entry name" value="LexA/Signal_pep-like_sf"/>
</dbReference>
<keyword evidence="5" id="KW-0068">Autocatalytic cleavage</keyword>
<evidence type="ECO:0000256" key="5">
    <source>
        <dbReference type="ARBA" id="ARBA00022813"/>
    </source>
</evidence>
<dbReference type="NCBIfam" id="TIGR00498">
    <property type="entry name" value="lexA"/>
    <property type="match status" value="1"/>
</dbReference>
<dbReference type="GO" id="GO:0006508">
    <property type="term" value="P:proteolysis"/>
    <property type="evidence" value="ECO:0007669"/>
    <property type="project" value="InterPro"/>
</dbReference>
<evidence type="ECO:0000256" key="3">
    <source>
        <dbReference type="ARBA" id="ARBA00022763"/>
    </source>
</evidence>
<evidence type="ECO:0000256" key="9">
    <source>
        <dbReference type="ARBA" id="ARBA00023204"/>
    </source>
</evidence>
<evidence type="ECO:0000259" key="11">
    <source>
        <dbReference type="Pfam" id="PF00717"/>
    </source>
</evidence>
<dbReference type="InterPro" id="IPR006199">
    <property type="entry name" value="LexA_DNA-bd_dom"/>
</dbReference>
<keyword evidence="7" id="KW-0238">DNA-binding</keyword>
<dbReference type="EMBL" id="QOHO01000111">
    <property type="protein sequence ID" value="RFZ75955.1"/>
    <property type="molecule type" value="Genomic_DNA"/>
</dbReference>
<comment type="caution">
    <text evidence="13">The sequence shown here is derived from an EMBL/GenBank/DDBJ whole genome shotgun (WGS) entry which is preliminary data.</text>
</comment>
<accession>A0A3E2N4N9</accession>
<dbReference type="InterPro" id="IPR036390">
    <property type="entry name" value="WH_DNA-bd_sf"/>
</dbReference>
<dbReference type="GO" id="GO:0009432">
    <property type="term" value="P:SOS response"/>
    <property type="evidence" value="ECO:0007669"/>
    <property type="project" value="UniProtKB-KW"/>
</dbReference>
<dbReference type="CDD" id="cd06529">
    <property type="entry name" value="S24_LexA-like"/>
    <property type="match status" value="1"/>
</dbReference>
<dbReference type="Proteomes" id="UP000260680">
    <property type="component" value="Unassembled WGS sequence"/>
</dbReference>
<evidence type="ECO:0000256" key="8">
    <source>
        <dbReference type="ARBA" id="ARBA00023163"/>
    </source>
</evidence>
<keyword evidence="10" id="KW-0742">SOS response</keyword>
<dbReference type="InterPro" id="IPR050077">
    <property type="entry name" value="LexA_repressor"/>
</dbReference>
<feature type="domain" description="Peptidase S24/S26A/S26B/S26C" evidence="11">
    <location>
        <begin position="95"/>
        <end position="201"/>
    </location>
</feature>
<keyword evidence="6" id="KW-0805">Transcription regulation</keyword>
<dbReference type="SUPFAM" id="SSF51306">
    <property type="entry name" value="LexA/Signal peptidase"/>
    <property type="match status" value="1"/>
</dbReference>
<evidence type="ECO:0000313" key="13">
    <source>
        <dbReference type="EMBL" id="RFZ75955.1"/>
    </source>
</evidence>
<dbReference type="PANTHER" id="PTHR33516:SF2">
    <property type="entry name" value="LEXA REPRESSOR-RELATED"/>
    <property type="match status" value="1"/>
</dbReference>
<gene>
    <name evidence="13" type="primary">lexA</name>
    <name evidence="13" type="ORF">DS742_26310</name>
</gene>
<organism evidence="13 14">
    <name type="scientific">Lacrimispora amygdalina</name>
    <dbReference type="NCBI Taxonomy" id="253257"/>
    <lineage>
        <taxon>Bacteria</taxon>
        <taxon>Bacillati</taxon>
        <taxon>Bacillota</taxon>
        <taxon>Clostridia</taxon>
        <taxon>Lachnospirales</taxon>
        <taxon>Lachnospiraceae</taxon>
        <taxon>Lacrimispora</taxon>
    </lineage>
</organism>
<evidence type="ECO:0000256" key="1">
    <source>
        <dbReference type="ARBA" id="ARBA00022491"/>
    </source>
</evidence>
<dbReference type="AlphaFoldDB" id="A0A3E2N4N9"/>
<evidence type="ECO:0000256" key="4">
    <source>
        <dbReference type="ARBA" id="ARBA00022801"/>
    </source>
</evidence>
<dbReference type="RefSeq" id="WP_024347354.1">
    <property type="nucleotide sequence ID" value="NZ_QOHO01000111.1"/>
</dbReference>
<dbReference type="EC" id="3.4.21.88" evidence="13"/>
<keyword evidence="3" id="KW-0227">DNA damage</keyword>
<dbReference type="SUPFAM" id="SSF46785">
    <property type="entry name" value="Winged helix' DNA-binding domain"/>
    <property type="match status" value="1"/>
</dbReference>
<dbReference type="GO" id="GO:0006260">
    <property type="term" value="P:DNA replication"/>
    <property type="evidence" value="ECO:0007669"/>
    <property type="project" value="UniProtKB-KW"/>
</dbReference>
<feature type="domain" description="LexA repressor DNA-binding" evidence="12">
    <location>
        <begin position="5"/>
        <end position="67"/>
    </location>
</feature>
<dbReference type="GO" id="GO:0003677">
    <property type="term" value="F:DNA binding"/>
    <property type="evidence" value="ECO:0007669"/>
    <property type="project" value="UniProtKB-KW"/>
</dbReference>
<dbReference type="Gene3D" id="2.10.109.10">
    <property type="entry name" value="Umud Fragment, subunit A"/>
    <property type="match status" value="1"/>
</dbReference>
<evidence type="ECO:0000313" key="14">
    <source>
        <dbReference type="Proteomes" id="UP000260680"/>
    </source>
</evidence>
<keyword evidence="2" id="KW-0235">DNA replication</keyword>
<dbReference type="InterPro" id="IPR039418">
    <property type="entry name" value="LexA-like"/>
</dbReference>
<dbReference type="InterPro" id="IPR015927">
    <property type="entry name" value="Peptidase_S24_S26A/B/C"/>
</dbReference>
<dbReference type="PANTHER" id="PTHR33516">
    <property type="entry name" value="LEXA REPRESSOR"/>
    <property type="match status" value="1"/>
</dbReference>
<keyword evidence="8" id="KW-0804">Transcription</keyword>